<comment type="caution">
    <text evidence="6">The sequence shown here is derived from an EMBL/GenBank/DDBJ whole genome shotgun (WGS) entry which is preliminary data.</text>
</comment>
<evidence type="ECO:0008006" key="8">
    <source>
        <dbReference type="Google" id="ProtNLM"/>
    </source>
</evidence>
<dbReference type="PANTHER" id="PTHR39418">
    <property type="entry name" value="DEHYDROGENASE-RELATED"/>
    <property type="match status" value="1"/>
</dbReference>
<dbReference type="Pfam" id="PF01258">
    <property type="entry name" value="zf-dskA_traR"/>
    <property type="match status" value="1"/>
</dbReference>
<dbReference type="Proteomes" id="UP001273136">
    <property type="component" value="Unassembled WGS sequence"/>
</dbReference>
<dbReference type="InterPro" id="IPR003814">
    <property type="entry name" value="FmdEsu_dom"/>
</dbReference>
<feature type="domain" description="Zinc finger DksA/TraR C4-type" evidence="4">
    <location>
        <begin position="162"/>
        <end position="193"/>
    </location>
</feature>
<keyword evidence="7" id="KW-1185">Reference proteome</keyword>
<dbReference type="PANTHER" id="PTHR39418:SF1">
    <property type="entry name" value="DEHYDROGENASE"/>
    <property type="match status" value="1"/>
</dbReference>
<name>A0AAE4M9F6_9EURY</name>
<evidence type="ECO:0000256" key="3">
    <source>
        <dbReference type="ARBA" id="ARBA00022833"/>
    </source>
</evidence>
<organism evidence="6 7">
    <name type="scientific">Methanorbis furvi</name>
    <dbReference type="NCBI Taxonomy" id="3028299"/>
    <lineage>
        <taxon>Archaea</taxon>
        <taxon>Methanobacteriati</taxon>
        <taxon>Methanobacteriota</taxon>
        <taxon>Stenosarchaea group</taxon>
        <taxon>Methanomicrobia</taxon>
        <taxon>Methanomicrobiales</taxon>
        <taxon>Methanocorpusculaceae</taxon>
        <taxon>Methanorbis</taxon>
    </lineage>
</organism>
<evidence type="ECO:0000313" key="7">
    <source>
        <dbReference type="Proteomes" id="UP001273136"/>
    </source>
</evidence>
<evidence type="ECO:0000259" key="4">
    <source>
        <dbReference type="Pfam" id="PF01258"/>
    </source>
</evidence>
<gene>
    <name evidence="6" type="ORF">McpAg1_02010</name>
</gene>
<proteinExistence type="predicted"/>
<reference evidence="6" key="1">
    <citation type="submission" date="2023-06" db="EMBL/GenBank/DDBJ databases">
        <title>Genome sequence of Methancorpusculaceae sp. Ag1.</title>
        <authorList>
            <person name="Protasov E."/>
            <person name="Platt K."/>
            <person name="Poehlein A."/>
            <person name="Daniel R."/>
            <person name="Brune A."/>
        </authorList>
    </citation>
    <scope>NUCLEOTIDE SEQUENCE</scope>
    <source>
        <strain evidence="6">Ag1</strain>
    </source>
</reference>
<evidence type="ECO:0000259" key="5">
    <source>
        <dbReference type="Pfam" id="PF02663"/>
    </source>
</evidence>
<accession>A0AAE4M9F6</accession>
<feature type="domain" description="Formylmethanofuran dehydrogenase subunit E" evidence="5">
    <location>
        <begin position="10"/>
        <end position="146"/>
    </location>
</feature>
<evidence type="ECO:0000313" key="6">
    <source>
        <dbReference type="EMBL" id="MDV0441022.1"/>
    </source>
</evidence>
<dbReference type="InterPro" id="IPR053194">
    <property type="entry name" value="tRNA_methyltr_O"/>
</dbReference>
<evidence type="ECO:0000256" key="1">
    <source>
        <dbReference type="ARBA" id="ARBA00022723"/>
    </source>
</evidence>
<evidence type="ECO:0000256" key="2">
    <source>
        <dbReference type="ARBA" id="ARBA00022771"/>
    </source>
</evidence>
<sequence length="193" mass="21350">MKDFADVIAFHGHVCGGLALGYKACELAAQELGLDFSEDEEIVALTETDSCTVDAIQVLFGCTAGKGNLFVNNWGKTAFSFYRRDNNTSIRLVAIPDAVPKDPRMNELRPKIMRGDATEGENVEYHHLVHEHVDQILSIPAEKLFEIKETTLPLPSEASIYYNVMCSVCGEHVAEGRAKQVDGKYVCIPCQKK</sequence>
<dbReference type="EMBL" id="JAWDKA010000001">
    <property type="protein sequence ID" value="MDV0441022.1"/>
    <property type="molecule type" value="Genomic_DNA"/>
</dbReference>
<dbReference type="InterPro" id="IPR000962">
    <property type="entry name" value="Znf_DskA_TraR"/>
</dbReference>
<protein>
    <recommendedName>
        <fullName evidence="8">Formylmethanofuran dehydrogenase</fullName>
    </recommendedName>
</protein>
<dbReference type="Gene3D" id="3.30.1330.130">
    <property type="match status" value="1"/>
</dbReference>
<dbReference type="AlphaFoldDB" id="A0AAE4M9F6"/>
<dbReference type="InterPro" id="IPR026328">
    <property type="entry name" value="FmdE"/>
</dbReference>
<keyword evidence="2" id="KW-0863">Zinc-finger</keyword>
<dbReference type="GO" id="GO:0008270">
    <property type="term" value="F:zinc ion binding"/>
    <property type="evidence" value="ECO:0007669"/>
    <property type="project" value="UniProtKB-KW"/>
</dbReference>
<dbReference type="RefSeq" id="WP_338093416.1">
    <property type="nucleotide sequence ID" value="NZ_JAWDKA010000001.1"/>
</dbReference>
<dbReference type="PIRSF" id="PIRSF006578">
    <property type="entry name" value="FwdE"/>
    <property type="match status" value="1"/>
</dbReference>
<keyword evidence="3" id="KW-0862">Zinc</keyword>
<dbReference type="Pfam" id="PF02663">
    <property type="entry name" value="FmdE"/>
    <property type="match status" value="1"/>
</dbReference>
<dbReference type="SUPFAM" id="SSF143555">
    <property type="entry name" value="FwdE-like"/>
    <property type="match status" value="1"/>
</dbReference>
<keyword evidence="1" id="KW-0479">Metal-binding</keyword>